<organism evidence="2 3">
    <name type="scientific">Bombardia bombarda</name>
    <dbReference type="NCBI Taxonomy" id="252184"/>
    <lineage>
        <taxon>Eukaryota</taxon>
        <taxon>Fungi</taxon>
        <taxon>Dikarya</taxon>
        <taxon>Ascomycota</taxon>
        <taxon>Pezizomycotina</taxon>
        <taxon>Sordariomycetes</taxon>
        <taxon>Sordariomycetidae</taxon>
        <taxon>Sordariales</taxon>
        <taxon>Lasiosphaeriaceae</taxon>
        <taxon>Bombardia</taxon>
    </lineage>
</organism>
<keyword evidence="3" id="KW-1185">Reference proteome</keyword>
<evidence type="ECO:0000256" key="1">
    <source>
        <dbReference type="SAM" id="MobiDB-lite"/>
    </source>
</evidence>
<evidence type="ECO:0000313" key="2">
    <source>
        <dbReference type="EMBL" id="KAK0635767.1"/>
    </source>
</evidence>
<dbReference type="Proteomes" id="UP001174934">
    <property type="component" value="Unassembled WGS sequence"/>
</dbReference>
<evidence type="ECO:0000313" key="3">
    <source>
        <dbReference type="Proteomes" id="UP001174934"/>
    </source>
</evidence>
<dbReference type="EMBL" id="JAULSR010000001">
    <property type="protein sequence ID" value="KAK0635767.1"/>
    <property type="molecule type" value="Genomic_DNA"/>
</dbReference>
<feature type="compositionally biased region" description="Basic and acidic residues" evidence="1">
    <location>
        <begin position="55"/>
        <end position="66"/>
    </location>
</feature>
<reference evidence="2" key="1">
    <citation type="submission" date="2023-06" db="EMBL/GenBank/DDBJ databases">
        <title>Genome-scale phylogeny and comparative genomics of the fungal order Sordariales.</title>
        <authorList>
            <consortium name="Lawrence Berkeley National Laboratory"/>
            <person name="Hensen N."/>
            <person name="Bonometti L."/>
            <person name="Westerberg I."/>
            <person name="Brannstrom I.O."/>
            <person name="Guillou S."/>
            <person name="Cros-Aarteil S."/>
            <person name="Calhoun S."/>
            <person name="Haridas S."/>
            <person name="Kuo A."/>
            <person name="Mondo S."/>
            <person name="Pangilinan J."/>
            <person name="Riley R."/>
            <person name="LaButti K."/>
            <person name="Andreopoulos B."/>
            <person name="Lipzen A."/>
            <person name="Chen C."/>
            <person name="Yanf M."/>
            <person name="Daum C."/>
            <person name="Ng V."/>
            <person name="Clum A."/>
            <person name="Steindorff A."/>
            <person name="Ohm R."/>
            <person name="Martin F."/>
            <person name="Silar P."/>
            <person name="Natvig D."/>
            <person name="Lalanne C."/>
            <person name="Gautier V."/>
            <person name="Ament-velasquez S.L."/>
            <person name="Kruys A."/>
            <person name="Hutchinson M.I."/>
            <person name="Powell A.J."/>
            <person name="Barry K."/>
            <person name="Miller A.N."/>
            <person name="Grigoriev I.V."/>
            <person name="Debuchy R."/>
            <person name="Gladieux P."/>
            <person name="Thoren M.H."/>
            <person name="Johannesson H."/>
        </authorList>
    </citation>
    <scope>NUCLEOTIDE SEQUENCE</scope>
    <source>
        <strain evidence="2">SMH3391-2</strain>
    </source>
</reference>
<gene>
    <name evidence="2" type="ORF">B0T17DRAFT_517172</name>
</gene>
<comment type="caution">
    <text evidence="2">The sequence shown here is derived from an EMBL/GenBank/DDBJ whole genome shotgun (WGS) entry which is preliminary data.</text>
</comment>
<accession>A0AA40CER7</accession>
<dbReference type="AlphaFoldDB" id="A0AA40CER7"/>
<feature type="region of interest" description="Disordered" evidence="1">
    <location>
        <begin position="41"/>
        <end position="72"/>
    </location>
</feature>
<proteinExistence type="predicted"/>
<protein>
    <submittedName>
        <fullName evidence="2">Uncharacterized protein</fullName>
    </submittedName>
</protein>
<sequence length="91" mass="10016">MLDNLRSPLPLGLVFPQLFPSTQHRVSNSYQVPRGLHLTVDPSSDFQLHGMSPVEGERPGAERTDHSTSLGCVPAKGANRWFRALPPSRQA</sequence>
<name>A0AA40CER7_9PEZI</name>